<evidence type="ECO:0000313" key="2">
    <source>
        <dbReference type="Proteomes" id="UP000605259"/>
    </source>
</evidence>
<dbReference type="RefSeq" id="WP_229722266.1">
    <property type="nucleotide sequence ID" value="NZ_BMFK01000003.1"/>
</dbReference>
<protein>
    <submittedName>
        <fullName evidence="1">Uncharacterized protein</fullName>
    </submittedName>
</protein>
<reference evidence="1" key="2">
    <citation type="submission" date="2020-09" db="EMBL/GenBank/DDBJ databases">
        <authorList>
            <person name="Sun Q."/>
            <person name="Zhou Y."/>
        </authorList>
    </citation>
    <scope>NUCLEOTIDE SEQUENCE</scope>
    <source>
        <strain evidence="1">CGMCC 1.12698</strain>
    </source>
</reference>
<dbReference type="Proteomes" id="UP000605259">
    <property type="component" value="Unassembled WGS sequence"/>
</dbReference>
<evidence type="ECO:0000313" key="1">
    <source>
        <dbReference type="EMBL" id="GGE78559.1"/>
    </source>
</evidence>
<dbReference type="AlphaFoldDB" id="A0A917AVG8"/>
<gene>
    <name evidence="1" type="ORF">GCM10007140_30200</name>
</gene>
<sequence>MQAIRKKHFNSIFTFLQDNKFDLRAYDKVIFTDGVVHLYKDFFDAREDKNFEVLEDGQTANVRGYNEFGNTLLVRKNKRYSRH</sequence>
<accession>A0A917AVG8</accession>
<comment type="caution">
    <text evidence="1">The sequence shown here is derived from an EMBL/GenBank/DDBJ whole genome shotgun (WGS) entry which is preliminary data.</text>
</comment>
<name>A0A917AVG8_9BACI</name>
<organism evidence="1 2">
    <name type="scientific">Priestia taiwanensis</name>
    <dbReference type="NCBI Taxonomy" id="1347902"/>
    <lineage>
        <taxon>Bacteria</taxon>
        <taxon>Bacillati</taxon>
        <taxon>Bacillota</taxon>
        <taxon>Bacilli</taxon>
        <taxon>Bacillales</taxon>
        <taxon>Bacillaceae</taxon>
        <taxon>Priestia</taxon>
    </lineage>
</organism>
<dbReference type="EMBL" id="BMFK01000003">
    <property type="protein sequence ID" value="GGE78559.1"/>
    <property type="molecule type" value="Genomic_DNA"/>
</dbReference>
<reference evidence="1" key="1">
    <citation type="journal article" date="2014" name="Int. J. Syst. Evol. Microbiol.">
        <title>Complete genome sequence of Corynebacterium casei LMG S-19264T (=DSM 44701T), isolated from a smear-ripened cheese.</title>
        <authorList>
            <consortium name="US DOE Joint Genome Institute (JGI-PGF)"/>
            <person name="Walter F."/>
            <person name="Albersmeier A."/>
            <person name="Kalinowski J."/>
            <person name="Ruckert C."/>
        </authorList>
    </citation>
    <scope>NUCLEOTIDE SEQUENCE</scope>
    <source>
        <strain evidence="1">CGMCC 1.12698</strain>
    </source>
</reference>
<proteinExistence type="predicted"/>
<keyword evidence="2" id="KW-1185">Reference proteome</keyword>